<dbReference type="CDD" id="cd16328">
    <property type="entry name" value="RseA_N"/>
    <property type="match status" value="1"/>
</dbReference>
<protein>
    <recommendedName>
        <fullName evidence="2">Anti sigma-E protein RseA N-terminal domain-containing protein</fullName>
    </recommendedName>
</protein>
<evidence type="ECO:0000259" key="2">
    <source>
        <dbReference type="Pfam" id="PF03872"/>
    </source>
</evidence>
<name>A0ABP9ZVI0_9GAMM</name>
<dbReference type="EMBL" id="BAABWH010000001">
    <property type="protein sequence ID" value="GAA6144148.1"/>
    <property type="molecule type" value="Genomic_DNA"/>
</dbReference>
<accession>A0ABP9ZVI0</accession>
<feature type="domain" description="Anti sigma-E protein RseA N-terminal" evidence="2">
    <location>
        <begin position="6"/>
        <end position="85"/>
    </location>
</feature>
<keyword evidence="4" id="KW-1185">Reference proteome</keyword>
<evidence type="ECO:0000313" key="3">
    <source>
        <dbReference type="EMBL" id="GAA6144148.1"/>
    </source>
</evidence>
<dbReference type="SUPFAM" id="SSF89069">
    <property type="entry name" value="N-terminal, cytoplasmic domain of anti-sigmaE factor RseA"/>
    <property type="match status" value="1"/>
</dbReference>
<evidence type="ECO:0000313" key="4">
    <source>
        <dbReference type="Proteomes" id="UP001481413"/>
    </source>
</evidence>
<sequence>MKNRIRESLSALCDGECDELELRRALNHVENDAELREQWSNFHLIGAAMRGESIGTVDLSRGIMQAIDGEPMDDVPAAADQGSSRSSAVAASQPDLVQPSKPALPAWMISGSVAASVTLAVLFGARALTSPDVGVSGDLSAQPVMAAVSSEIAPAGDTASFVSDVTVSAVASDTTADRSATASLSEEELAAAQETLRQYVLEHEDHGFGARVQQASPFARVANFGQDTGIRDRVRAEVQQGVNAGAGAE</sequence>
<reference evidence="3 4" key="1">
    <citation type="submission" date="2024-04" db="EMBL/GenBank/DDBJ databases">
        <title>Draft genome sequence of Thalassolituus maritimus NBRC 116585.</title>
        <authorList>
            <person name="Miyakawa T."/>
            <person name="Kusuya Y."/>
            <person name="Miura T."/>
        </authorList>
    </citation>
    <scope>NUCLEOTIDE SEQUENCE [LARGE SCALE GENOMIC DNA]</scope>
    <source>
        <strain evidence="3 4">5NW40-0001</strain>
    </source>
</reference>
<dbReference type="InterPro" id="IPR036147">
    <property type="entry name" value="Anti-sigma_E_RseA_N_sf"/>
</dbReference>
<organism evidence="3 4">
    <name type="scientific">Thalassolituus maritimus</name>
    <dbReference type="NCBI Taxonomy" id="484498"/>
    <lineage>
        <taxon>Bacteria</taxon>
        <taxon>Pseudomonadati</taxon>
        <taxon>Pseudomonadota</taxon>
        <taxon>Gammaproteobacteria</taxon>
        <taxon>Oceanospirillales</taxon>
        <taxon>Oceanospirillaceae</taxon>
        <taxon>Thalassolituus</taxon>
    </lineage>
</organism>
<comment type="caution">
    <text evidence="3">The sequence shown here is derived from an EMBL/GenBank/DDBJ whole genome shotgun (WGS) entry which is preliminary data.</text>
</comment>
<feature type="region of interest" description="Disordered" evidence="1">
    <location>
        <begin position="71"/>
        <end position="95"/>
    </location>
</feature>
<gene>
    <name evidence="3" type="ORF">NBRC116585_02650</name>
</gene>
<feature type="compositionally biased region" description="Polar residues" evidence="1">
    <location>
        <begin position="81"/>
        <end position="90"/>
    </location>
</feature>
<dbReference type="InterPro" id="IPR052383">
    <property type="entry name" value="Anti-sigma-E_RseA-like"/>
</dbReference>
<dbReference type="PANTHER" id="PTHR38104">
    <property type="match status" value="1"/>
</dbReference>
<dbReference type="PANTHER" id="PTHR38104:SF1">
    <property type="entry name" value="ANTI-SIGMA-E FACTOR RSEA"/>
    <property type="match status" value="1"/>
</dbReference>
<dbReference type="Gene3D" id="1.10.10.880">
    <property type="entry name" value="Anti sigma-E protein RseA, N-terminal domain"/>
    <property type="match status" value="1"/>
</dbReference>
<dbReference type="Pfam" id="PF03872">
    <property type="entry name" value="RseA_N"/>
    <property type="match status" value="1"/>
</dbReference>
<dbReference type="RefSeq" id="WP_353293092.1">
    <property type="nucleotide sequence ID" value="NZ_BAABWH010000001.1"/>
</dbReference>
<dbReference type="Proteomes" id="UP001481413">
    <property type="component" value="Unassembled WGS sequence"/>
</dbReference>
<dbReference type="InterPro" id="IPR005572">
    <property type="entry name" value="Anti-sigma_E_RseA_N"/>
</dbReference>
<proteinExistence type="predicted"/>
<evidence type="ECO:0000256" key="1">
    <source>
        <dbReference type="SAM" id="MobiDB-lite"/>
    </source>
</evidence>